<comment type="cofactor">
    <cofactor evidence="3">
        <name>Co(2+)</name>
        <dbReference type="ChEBI" id="CHEBI:48828"/>
    </cofactor>
</comment>
<feature type="site" description="Important for catalytic activity" evidence="19">
    <location>
        <position position="262"/>
    </location>
</feature>
<dbReference type="InterPro" id="IPR005475">
    <property type="entry name" value="Transketolase-like_Pyr-bd"/>
</dbReference>
<dbReference type="SUPFAM" id="SSF52922">
    <property type="entry name" value="TK C-terminal domain-like"/>
    <property type="match status" value="1"/>
</dbReference>
<dbReference type="GO" id="GO:0046872">
    <property type="term" value="F:metal ion binding"/>
    <property type="evidence" value="ECO:0007669"/>
    <property type="project" value="UniProtKB-KW"/>
</dbReference>
<feature type="binding site" evidence="17">
    <location>
        <position position="262"/>
    </location>
    <ligand>
        <name>thiamine diphosphate</name>
        <dbReference type="ChEBI" id="CHEBI:58937"/>
    </ligand>
</feature>
<dbReference type="InterPro" id="IPR020826">
    <property type="entry name" value="Transketolase_BS"/>
</dbReference>
<dbReference type="SUPFAM" id="SSF52518">
    <property type="entry name" value="Thiamin diphosphate-binding fold (THDP-binding)"/>
    <property type="match status" value="2"/>
</dbReference>
<feature type="site" description="Important for catalytic activity" evidence="19">
    <location>
        <position position="27"/>
    </location>
</feature>
<dbReference type="SMART" id="SM00861">
    <property type="entry name" value="Transket_pyr"/>
    <property type="match status" value="1"/>
</dbReference>
<feature type="binding site" evidence="18">
    <location>
        <position position="156"/>
    </location>
    <ligand>
        <name>Mg(2+)</name>
        <dbReference type="ChEBI" id="CHEBI:18420"/>
    </ligand>
</feature>
<dbReference type="InterPro" id="IPR005478">
    <property type="entry name" value="Transketolase_bac-like"/>
</dbReference>
<feature type="binding site" evidence="16">
    <location>
        <position position="382"/>
    </location>
    <ligand>
        <name>substrate</name>
    </ligand>
</feature>
<evidence type="ECO:0000256" key="16">
    <source>
        <dbReference type="PIRSR" id="PIRSR605478-2"/>
    </source>
</evidence>
<dbReference type="GO" id="GO:0006098">
    <property type="term" value="P:pentose-phosphate shunt"/>
    <property type="evidence" value="ECO:0007669"/>
    <property type="project" value="TreeGrafter"/>
</dbReference>
<dbReference type="Pfam" id="PF02779">
    <property type="entry name" value="Transket_pyr"/>
    <property type="match status" value="1"/>
</dbReference>
<dbReference type="PANTHER" id="PTHR43522:SF2">
    <property type="entry name" value="TRANSKETOLASE 1-RELATED"/>
    <property type="match status" value="1"/>
</dbReference>
<dbReference type="FunFam" id="3.40.50.970:FF:000045">
    <property type="entry name" value="Transketolase"/>
    <property type="match status" value="1"/>
</dbReference>
<evidence type="ECO:0000313" key="22">
    <source>
        <dbReference type="EMBL" id="APC39520.1"/>
    </source>
</evidence>
<dbReference type="CDD" id="cd07033">
    <property type="entry name" value="TPP_PYR_DXS_TK_like"/>
    <property type="match status" value="1"/>
</dbReference>
<keyword evidence="10 20" id="KW-0106">Calcium</keyword>
<gene>
    <name evidence="22" type="ORF">A7L45_05285</name>
</gene>
<dbReference type="FunFam" id="3.40.50.970:FF:000004">
    <property type="entry name" value="Transketolase"/>
    <property type="match status" value="1"/>
</dbReference>
<dbReference type="NCBIfam" id="TIGR00232">
    <property type="entry name" value="tktlase_bact"/>
    <property type="match status" value="1"/>
</dbReference>
<evidence type="ECO:0000256" key="13">
    <source>
        <dbReference type="ARBA" id="ARBA00049473"/>
    </source>
</evidence>
<evidence type="ECO:0000256" key="17">
    <source>
        <dbReference type="PIRSR" id="PIRSR605478-3"/>
    </source>
</evidence>
<comment type="catalytic activity">
    <reaction evidence="13 20">
        <text>D-sedoheptulose 7-phosphate + D-glyceraldehyde 3-phosphate = aldehydo-D-ribose 5-phosphate + D-xylulose 5-phosphate</text>
        <dbReference type="Rhea" id="RHEA:10508"/>
        <dbReference type="ChEBI" id="CHEBI:57483"/>
        <dbReference type="ChEBI" id="CHEBI:57737"/>
        <dbReference type="ChEBI" id="CHEBI:58273"/>
        <dbReference type="ChEBI" id="CHEBI:59776"/>
        <dbReference type="EC" id="2.2.1.1"/>
    </reaction>
</comment>
<feature type="binding site" evidence="16">
    <location>
        <position position="355"/>
    </location>
    <ligand>
        <name>substrate</name>
    </ligand>
</feature>
<dbReference type="CDD" id="cd02012">
    <property type="entry name" value="TPP_TK"/>
    <property type="match status" value="1"/>
</dbReference>
<keyword evidence="11 18" id="KW-0460">Magnesium</keyword>
<feature type="binding site" evidence="18">
    <location>
        <position position="188"/>
    </location>
    <ligand>
        <name>Mg(2+)</name>
        <dbReference type="ChEBI" id="CHEBI:18420"/>
    </ligand>
</feature>
<evidence type="ECO:0000256" key="1">
    <source>
        <dbReference type="ARBA" id="ARBA00001913"/>
    </source>
</evidence>
<dbReference type="KEGG" id="ceu:A7L45_05285"/>
<organism evidence="22 23">
    <name type="scientific">Clostridium estertheticum subsp. estertheticum</name>
    <dbReference type="NCBI Taxonomy" id="1552"/>
    <lineage>
        <taxon>Bacteria</taxon>
        <taxon>Bacillati</taxon>
        <taxon>Bacillota</taxon>
        <taxon>Clostridia</taxon>
        <taxon>Eubacteriales</taxon>
        <taxon>Clostridiaceae</taxon>
        <taxon>Clostridium</taxon>
    </lineage>
</organism>
<accession>A0A1J0GEW7</accession>
<comment type="function">
    <text evidence="4 20">Catalyzes the transfer of a two-carbon ketol group from a ketose donor to an aldose acceptor, via a covalent intermediate with the cofactor thiamine pyrophosphate.</text>
</comment>
<dbReference type="InterPro" id="IPR055152">
    <property type="entry name" value="Transketolase-like_C_2"/>
</dbReference>
<feature type="binding site" evidence="16">
    <location>
        <position position="262"/>
    </location>
    <ligand>
        <name>substrate</name>
    </ligand>
</feature>
<keyword evidence="9 18" id="KW-0479">Metal-binding</keyword>
<evidence type="ECO:0000256" key="12">
    <source>
        <dbReference type="ARBA" id="ARBA00023052"/>
    </source>
</evidence>
<keyword evidence="8 20" id="KW-0808">Transferase</keyword>
<comment type="cofactor">
    <cofactor evidence="20">
        <name>Mg(2+)</name>
        <dbReference type="ChEBI" id="CHEBI:18420"/>
    </cofactor>
    <cofactor evidence="20">
        <name>Ca(2+)</name>
        <dbReference type="ChEBI" id="CHEBI:29108"/>
    </cofactor>
    <cofactor evidence="20">
        <name>Mn(2+)</name>
        <dbReference type="ChEBI" id="CHEBI:29035"/>
    </cofactor>
    <cofactor evidence="20">
        <name>Co(2+)</name>
        <dbReference type="ChEBI" id="CHEBI:48828"/>
    </cofactor>
    <text evidence="20">Binds 1 Mg(2+) ion per subunit. Can also utilize other divalent metal cations, such as Ca(2+), Mn(2+) and Co(2+).</text>
</comment>
<feature type="binding site" evidence="16">
    <location>
        <position position="518"/>
    </location>
    <ligand>
        <name>substrate</name>
    </ligand>
</feature>
<keyword evidence="23" id="KW-1185">Reference proteome</keyword>
<evidence type="ECO:0000256" key="9">
    <source>
        <dbReference type="ARBA" id="ARBA00022723"/>
    </source>
</evidence>
<dbReference type="InterPro" id="IPR049557">
    <property type="entry name" value="Transketolase_CS"/>
</dbReference>
<comment type="cofactor">
    <cofactor evidence="18">
        <name>Mg(2+)</name>
        <dbReference type="ChEBI" id="CHEBI:18420"/>
    </cofactor>
    <text evidence="18">Binds 1 Mg(2+) ion per subunit. Can also utilize other divalent metal cations, such as Ca(2+), Mn(2+) and Co(2+).</text>
</comment>
<comment type="cofactor">
    <cofactor evidence="1">
        <name>Ca(2+)</name>
        <dbReference type="ChEBI" id="CHEBI:29108"/>
    </cofactor>
</comment>
<evidence type="ECO:0000256" key="20">
    <source>
        <dbReference type="RuleBase" id="RU004996"/>
    </source>
</evidence>
<dbReference type="Pfam" id="PF22613">
    <property type="entry name" value="Transketolase_C_1"/>
    <property type="match status" value="1"/>
</dbReference>
<evidence type="ECO:0000256" key="8">
    <source>
        <dbReference type="ARBA" id="ARBA00022679"/>
    </source>
</evidence>
<comment type="cofactor">
    <cofactor evidence="2">
        <name>Mn(2+)</name>
        <dbReference type="ChEBI" id="CHEBI:29035"/>
    </cofactor>
</comment>
<protein>
    <recommendedName>
        <fullName evidence="7 14">Transketolase</fullName>
        <ecNumber evidence="7 14">2.2.1.1</ecNumber>
    </recommendedName>
</protein>
<evidence type="ECO:0000256" key="18">
    <source>
        <dbReference type="PIRSR" id="PIRSR605478-4"/>
    </source>
</evidence>
<dbReference type="GO" id="GO:0004802">
    <property type="term" value="F:transketolase activity"/>
    <property type="evidence" value="ECO:0007669"/>
    <property type="project" value="UniProtKB-UniRule"/>
</dbReference>
<sequence length="663" mass="72371">MNKIEQLTVDTIRVLSAEAIQKANSGHPGLPLGVAPMAYTLWANHMKHNPNNSKWQDRDRFVLSAGHGSMLEYSLLNLFGYGLTIEDLKNFRQFGSLTPGHPEYGHTNGVEITTGPLGQGIANAVGMAIAESHLAAKFNTKKHAIVDHYTYAICGDGDNMEGISSEAASLAGTLGLSKLILMYDSNSISIEGSTDIAFTEDVSKRFEAYGWQVINVEDGNDMDAIGKAIETAKLELNKPTFIKIKTIIGFGCAKKQGLASAHGEPLGEDNITEMKKCMGWNLAPFTVPDEVAKHMEIVKSKLSKKEETWNTLYAEYCKENPKLAKEYELWQSGDLSVDLLKVEELWKFEGKAATRNSSGAIINTLAKYVPNFIGGSADLAPSNKTYMKGLGDFSVDDRNGSNLHFGVREHAMAAIANGIYVHGGLKPFVSTFFVFSDYMKGAMRLSSLMGLPVTYVLTHDSIAVGEDGPTHEPIEHLAALRALPNFNVFRPADSRETAVGWYAAITSKTTPTALILTRQNLPLYAETSIEALKGAYVLKTYETPGQKPDIILMASGSEVEFIYEGAKLLNDKGIKARVISMPCLDLFEAQSKEYKESILPSSVRTRLAVEAAASFGWHKYVGLDGDVISIDRFGASGKAEILYKEFGFTTENVVSKALKLLGK</sequence>
<evidence type="ECO:0000256" key="3">
    <source>
        <dbReference type="ARBA" id="ARBA00001941"/>
    </source>
</evidence>
<evidence type="ECO:0000256" key="15">
    <source>
        <dbReference type="PIRSR" id="PIRSR605478-1"/>
    </source>
</evidence>
<feature type="domain" description="Transketolase-like pyrimidine-binding" evidence="21">
    <location>
        <begin position="352"/>
        <end position="523"/>
    </location>
</feature>
<feature type="binding site" evidence="17">
    <location>
        <position position="186"/>
    </location>
    <ligand>
        <name>thiamine diphosphate</name>
        <dbReference type="ChEBI" id="CHEBI:58937"/>
    </ligand>
</feature>
<feature type="binding site" evidence="18">
    <location>
        <position position="186"/>
    </location>
    <ligand>
        <name>Mg(2+)</name>
        <dbReference type="ChEBI" id="CHEBI:18420"/>
    </ligand>
</feature>
<comment type="similarity">
    <text evidence="5 20">Belongs to the transketolase family.</text>
</comment>
<evidence type="ECO:0000256" key="19">
    <source>
        <dbReference type="PIRSR" id="PIRSR605478-5"/>
    </source>
</evidence>
<dbReference type="InterPro" id="IPR005474">
    <property type="entry name" value="Transketolase_N"/>
</dbReference>
<evidence type="ECO:0000256" key="11">
    <source>
        <dbReference type="ARBA" id="ARBA00022842"/>
    </source>
</evidence>
<name>A0A1J0GEW7_9CLOT</name>
<dbReference type="STRING" id="1552.A7L45_05285"/>
<dbReference type="Gene3D" id="3.40.50.920">
    <property type="match status" value="1"/>
</dbReference>
<feature type="binding site" evidence="16">
    <location>
        <position position="27"/>
    </location>
    <ligand>
        <name>substrate</name>
    </ligand>
</feature>
<proteinExistence type="inferred from homology"/>
<comment type="cofactor">
    <cofactor evidence="17">
        <name>thiamine diphosphate</name>
        <dbReference type="ChEBI" id="CHEBI:58937"/>
    </cofactor>
    <text evidence="17">Binds 1 thiamine pyrophosphate per subunit. During the reaction, the substrate forms a covalent intermediate with the cofactor.</text>
</comment>
<feature type="binding site" evidence="17">
    <location>
        <position position="435"/>
    </location>
    <ligand>
        <name>thiamine diphosphate</name>
        <dbReference type="ChEBI" id="CHEBI:58937"/>
    </ligand>
</feature>
<feature type="binding site" evidence="16">
    <location>
        <position position="467"/>
    </location>
    <ligand>
        <name>substrate</name>
    </ligand>
</feature>
<evidence type="ECO:0000256" key="7">
    <source>
        <dbReference type="ARBA" id="ARBA00013152"/>
    </source>
</evidence>
<feature type="binding site" evidence="17">
    <location>
        <position position="67"/>
    </location>
    <ligand>
        <name>thiamine diphosphate</name>
        <dbReference type="ChEBI" id="CHEBI:58937"/>
    </ligand>
</feature>
<dbReference type="AlphaFoldDB" id="A0A1J0GEW7"/>
<keyword evidence="12 17" id="KW-0786">Thiamine pyrophosphate</keyword>
<comment type="subunit">
    <text evidence="6 20">Homodimer.</text>
</comment>
<dbReference type="GO" id="GO:0005829">
    <property type="term" value="C:cytosol"/>
    <property type="evidence" value="ECO:0007669"/>
    <property type="project" value="TreeGrafter"/>
</dbReference>
<feature type="binding site" evidence="16">
    <location>
        <position position="459"/>
    </location>
    <ligand>
        <name>substrate</name>
    </ligand>
</feature>
<dbReference type="EMBL" id="CP015756">
    <property type="protein sequence ID" value="APC39520.1"/>
    <property type="molecule type" value="Genomic_DNA"/>
</dbReference>
<evidence type="ECO:0000259" key="21">
    <source>
        <dbReference type="SMART" id="SM00861"/>
    </source>
</evidence>
<dbReference type="OrthoDB" id="8732661at2"/>
<dbReference type="PANTHER" id="PTHR43522">
    <property type="entry name" value="TRANSKETOLASE"/>
    <property type="match status" value="1"/>
</dbReference>
<dbReference type="PROSITE" id="PS00802">
    <property type="entry name" value="TRANSKETOLASE_2"/>
    <property type="match status" value="1"/>
</dbReference>
<feature type="binding site" evidence="17">
    <location>
        <position position="157"/>
    </location>
    <ligand>
        <name>thiamine diphosphate</name>
        <dbReference type="ChEBI" id="CHEBI:58937"/>
    </ligand>
</feature>
<dbReference type="InterPro" id="IPR033247">
    <property type="entry name" value="Transketolase_fam"/>
</dbReference>
<dbReference type="Proteomes" id="UP000182569">
    <property type="component" value="Chromosome"/>
</dbReference>
<evidence type="ECO:0000256" key="2">
    <source>
        <dbReference type="ARBA" id="ARBA00001936"/>
    </source>
</evidence>
<dbReference type="EC" id="2.2.1.1" evidence="7 14"/>
<evidence type="ECO:0000256" key="10">
    <source>
        <dbReference type="ARBA" id="ARBA00022837"/>
    </source>
</evidence>
<dbReference type="PROSITE" id="PS00801">
    <property type="entry name" value="TRANSKETOLASE_1"/>
    <property type="match status" value="1"/>
</dbReference>
<dbReference type="FunFam" id="3.40.50.920:FF:000003">
    <property type="entry name" value="Transketolase"/>
    <property type="match status" value="1"/>
</dbReference>
<feature type="binding site" evidence="17">
    <location>
        <begin position="115"/>
        <end position="117"/>
    </location>
    <ligand>
        <name>thiamine diphosphate</name>
        <dbReference type="ChEBI" id="CHEBI:58937"/>
    </ligand>
</feature>
<dbReference type="Gene3D" id="3.40.50.970">
    <property type="match status" value="2"/>
</dbReference>
<feature type="active site" description="Proton donor" evidence="15">
    <location>
        <position position="409"/>
    </location>
</feature>
<dbReference type="Pfam" id="PF00456">
    <property type="entry name" value="Transketolase_N"/>
    <property type="match status" value="1"/>
</dbReference>
<evidence type="ECO:0000256" key="4">
    <source>
        <dbReference type="ARBA" id="ARBA00002931"/>
    </source>
</evidence>
<dbReference type="InterPro" id="IPR029061">
    <property type="entry name" value="THDP-binding"/>
</dbReference>
<dbReference type="InterPro" id="IPR009014">
    <property type="entry name" value="Transketo_C/PFOR_II"/>
</dbReference>
<reference evidence="23" key="1">
    <citation type="journal article" date="2016" name="Front. Microbiol.">
        <title>Complete Genome Sequence of Clostridium estertheticum DSM 8809, a Microbe Identified in Spoiled Vacuum Packed Beef.</title>
        <authorList>
            <person name="Yu Z."/>
            <person name="Gunn L."/>
            <person name="Brennan E."/>
            <person name="Reid R."/>
            <person name="Wall P.G."/>
            <person name="Gaora O.P."/>
            <person name="Hurley D."/>
            <person name="Bolton D."/>
            <person name="Fanning S."/>
        </authorList>
    </citation>
    <scope>NUCLEOTIDE SEQUENCE [LARGE SCALE GENOMIC DNA]</scope>
    <source>
        <strain evidence="23">DSM 8809</strain>
    </source>
</reference>
<evidence type="ECO:0000256" key="5">
    <source>
        <dbReference type="ARBA" id="ARBA00007131"/>
    </source>
</evidence>
<dbReference type="RefSeq" id="WP_071611813.1">
    <property type="nucleotide sequence ID" value="NZ_CP015756.1"/>
</dbReference>
<feature type="binding site" evidence="16">
    <location>
        <position position="471"/>
    </location>
    <ligand>
        <name>substrate</name>
    </ligand>
</feature>
<evidence type="ECO:0000256" key="6">
    <source>
        <dbReference type="ARBA" id="ARBA00011738"/>
    </source>
</evidence>
<evidence type="ECO:0000256" key="14">
    <source>
        <dbReference type="NCBIfam" id="TIGR00232"/>
    </source>
</evidence>
<evidence type="ECO:0000313" key="23">
    <source>
        <dbReference type="Proteomes" id="UP000182569"/>
    </source>
</evidence>